<reference evidence="1" key="1">
    <citation type="submission" date="2020-04" db="EMBL/GenBank/DDBJ databases">
        <authorList>
            <person name="Chiriac C."/>
            <person name="Salcher M."/>
            <person name="Ghai R."/>
            <person name="Kavagutti S V."/>
        </authorList>
    </citation>
    <scope>NUCLEOTIDE SEQUENCE</scope>
</reference>
<evidence type="ECO:0000313" key="1">
    <source>
        <dbReference type="EMBL" id="CAB4144502.1"/>
    </source>
</evidence>
<protein>
    <submittedName>
        <fullName evidence="1">Uncharacterized protein</fullName>
    </submittedName>
</protein>
<dbReference type="EMBL" id="LR796435">
    <property type="protein sequence ID" value="CAB4144502.1"/>
    <property type="molecule type" value="Genomic_DNA"/>
</dbReference>
<gene>
    <name evidence="1" type="ORF">UFOVP457_47</name>
</gene>
<proteinExistence type="predicted"/>
<name>A0A6J5ME02_9CAUD</name>
<sequence length="85" mass="9763">MKYQSVNENNPRAMRLIEMGLVLGTPASEIKVGDFLMWNYGYTSQVNSIIRETAKTLTISVTETKSQKIFERKLHKNRLVCLLSK</sequence>
<accession>A0A6J5ME02</accession>
<organism evidence="1">
    <name type="scientific">uncultured Caudovirales phage</name>
    <dbReference type="NCBI Taxonomy" id="2100421"/>
    <lineage>
        <taxon>Viruses</taxon>
        <taxon>Duplodnaviria</taxon>
        <taxon>Heunggongvirae</taxon>
        <taxon>Uroviricota</taxon>
        <taxon>Caudoviricetes</taxon>
        <taxon>Peduoviridae</taxon>
        <taxon>Maltschvirus</taxon>
        <taxon>Maltschvirus maltsch</taxon>
    </lineage>
</organism>